<feature type="region of interest" description="Disordered" evidence="1">
    <location>
        <begin position="1"/>
        <end position="24"/>
    </location>
</feature>
<organism evidence="2 3">
    <name type="scientific">Catenaria anguillulae PL171</name>
    <dbReference type="NCBI Taxonomy" id="765915"/>
    <lineage>
        <taxon>Eukaryota</taxon>
        <taxon>Fungi</taxon>
        <taxon>Fungi incertae sedis</taxon>
        <taxon>Blastocladiomycota</taxon>
        <taxon>Blastocladiomycetes</taxon>
        <taxon>Blastocladiales</taxon>
        <taxon>Catenariaceae</taxon>
        <taxon>Catenaria</taxon>
    </lineage>
</organism>
<dbReference type="Proteomes" id="UP000193411">
    <property type="component" value="Unassembled WGS sequence"/>
</dbReference>
<gene>
    <name evidence="2" type="ORF">BCR44DRAFT_1440358</name>
</gene>
<protein>
    <submittedName>
        <fullName evidence="2">Uncharacterized protein</fullName>
    </submittedName>
</protein>
<comment type="caution">
    <text evidence="2">The sequence shown here is derived from an EMBL/GenBank/DDBJ whole genome shotgun (WGS) entry which is preliminary data.</text>
</comment>
<dbReference type="EMBL" id="MCFL01000047">
    <property type="protein sequence ID" value="ORZ32370.1"/>
    <property type="molecule type" value="Genomic_DNA"/>
</dbReference>
<keyword evidence="3" id="KW-1185">Reference proteome</keyword>
<accession>A0A1Y2HCP7</accession>
<name>A0A1Y2HCP7_9FUNG</name>
<sequence>MDSASPESLRTSSNKVRSTPMTRRFGPLSVPLFSCSPGMAKGGPGLVGALELSSSGGGRMYFPVNVNGRSSASTGA</sequence>
<proteinExistence type="predicted"/>
<evidence type="ECO:0000313" key="2">
    <source>
        <dbReference type="EMBL" id="ORZ32370.1"/>
    </source>
</evidence>
<evidence type="ECO:0000256" key="1">
    <source>
        <dbReference type="SAM" id="MobiDB-lite"/>
    </source>
</evidence>
<feature type="compositionally biased region" description="Polar residues" evidence="1">
    <location>
        <begin position="1"/>
        <end position="21"/>
    </location>
</feature>
<dbReference type="AlphaFoldDB" id="A0A1Y2HCP7"/>
<reference evidence="2 3" key="1">
    <citation type="submission" date="2016-07" db="EMBL/GenBank/DDBJ databases">
        <title>Pervasive Adenine N6-methylation of Active Genes in Fungi.</title>
        <authorList>
            <consortium name="DOE Joint Genome Institute"/>
            <person name="Mondo S.J."/>
            <person name="Dannebaum R.O."/>
            <person name="Kuo R.C."/>
            <person name="Labutti K."/>
            <person name="Haridas S."/>
            <person name="Kuo A."/>
            <person name="Salamov A."/>
            <person name="Ahrendt S.R."/>
            <person name="Lipzen A."/>
            <person name="Sullivan W."/>
            <person name="Andreopoulos W.B."/>
            <person name="Clum A."/>
            <person name="Lindquist E."/>
            <person name="Daum C."/>
            <person name="Ramamoorthy G.K."/>
            <person name="Gryganskyi A."/>
            <person name="Culley D."/>
            <person name="Magnuson J.K."/>
            <person name="James T.Y."/>
            <person name="O'Malley M.A."/>
            <person name="Stajich J.E."/>
            <person name="Spatafora J.W."/>
            <person name="Visel A."/>
            <person name="Grigoriev I.V."/>
        </authorList>
    </citation>
    <scope>NUCLEOTIDE SEQUENCE [LARGE SCALE GENOMIC DNA]</scope>
    <source>
        <strain evidence="2 3">PL171</strain>
    </source>
</reference>
<evidence type="ECO:0000313" key="3">
    <source>
        <dbReference type="Proteomes" id="UP000193411"/>
    </source>
</evidence>